<proteinExistence type="predicted"/>
<dbReference type="GO" id="GO:0006357">
    <property type="term" value="P:regulation of transcription by RNA polymerase II"/>
    <property type="evidence" value="ECO:0007669"/>
    <property type="project" value="InterPro"/>
</dbReference>
<name>A0A7R8VGS8_TIMDO</name>
<dbReference type="Pfam" id="PF25069">
    <property type="entry name" value="Med14_C"/>
    <property type="match status" value="2"/>
</dbReference>
<dbReference type="GO" id="GO:0070847">
    <property type="term" value="C:core mediator complex"/>
    <property type="evidence" value="ECO:0007669"/>
    <property type="project" value="TreeGrafter"/>
</dbReference>
<dbReference type="GO" id="GO:0016592">
    <property type="term" value="C:mediator complex"/>
    <property type="evidence" value="ECO:0007669"/>
    <property type="project" value="InterPro"/>
</dbReference>
<dbReference type="Pfam" id="PF22983">
    <property type="entry name" value="RM8_Med14"/>
    <property type="match status" value="1"/>
</dbReference>
<feature type="region of interest" description="Disordered" evidence="1">
    <location>
        <begin position="339"/>
        <end position="414"/>
    </location>
</feature>
<evidence type="ECO:0008006" key="5">
    <source>
        <dbReference type="Google" id="ProtNLM"/>
    </source>
</evidence>
<feature type="domain" description="Mediator of RNA polymerase II transcription subunit 14 C-terminal" evidence="3">
    <location>
        <begin position="251"/>
        <end position="333"/>
    </location>
</feature>
<evidence type="ECO:0000259" key="2">
    <source>
        <dbReference type="Pfam" id="PF22983"/>
    </source>
</evidence>
<organism evidence="4">
    <name type="scientific">Timema douglasi</name>
    <name type="common">Walking stick</name>
    <dbReference type="NCBI Taxonomy" id="61478"/>
    <lineage>
        <taxon>Eukaryota</taxon>
        <taxon>Metazoa</taxon>
        <taxon>Ecdysozoa</taxon>
        <taxon>Arthropoda</taxon>
        <taxon>Hexapoda</taxon>
        <taxon>Insecta</taxon>
        <taxon>Pterygota</taxon>
        <taxon>Neoptera</taxon>
        <taxon>Polyneoptera</taxon>
        <taxon>Phasmatodea</taxon>
        <taxon>Timematodea</taxon>
        <taxon>Timematoidea</taxon>
        <taxon>Timematidae</taxon>
        <taxon>Timema</taxon>
    </lineage>
</organism>
<dbReference type="AlphaFoldDB" id="A0A7R8VGS8"/>
<sequence length="414" mass="45689">MDKELQVIPSNEPGVVHFKGESLQCRVGLNPQHLQSLHIKVTPFPDHKEQWSPEEVQVSTDTKPRKLFYDLAVWMAEIVEKFFDTRAAAPPYKPNNLSSFGRMLNVPYNVLKDFVQLMKLELMPSLIQQQQLKWAVQWCLRIPPSATPIAPTGQPAILICRSKILFFVKAVKKVGWEEFVKAKLETNPWEISYKIASGKIRTPSALSTSRVSNGTTMSCCQDTAELLMKALLPEDQLKGETLQQIELRRVLDLQITRVGLQYPPNMDPPSLVLPLVYDMSTNLTQLAEKRDPQPSATTAASHQLKRFAEMGVNHMECSLFPAVRDLLANLILPNEPPQQQVGVGKSAVASSPNPAVMQPSPAMQMHSPMPSGGVGLPQGQPGGPGGAPQQPGAPPQPQYSHLNMGQHPMMGGPQ</sequence>
<dbReference type="PANTHER" id="PTHR12809:SF2">
    <property type="entry name" value="MEDIATOR OF RNA POLYMERASE II TRANSCRIPTION SUBUNIT 14"/>
    <property type="match status" value="1"/>
</dbReference>
<dbReference type="InterPro" id="IPR056877">
    <property type="entry name" value="Med14_C"/>
</dbReference>
<dbReference type="PANTHER" id="PTHR12809">
    <property type="entry name" value="MEDIATOR COMPLEX SUBUNIT"/>
    <property type="match status" value="1"/>
</dbReference>
<dbReference type="InterPro" id="IPR013947">
    <property type="entry name" value="Mediator_Med14"/>
</dbReference>
<evidence type="ECO:0000313" key="4">
    <source>
        <dbReference type="EMBL" id="CAD7198288.1"/>
    </source>
</evidence>
<reference evidence="4" key="1">
    <citation type="submission" date="2020-11" db="EMBL/GenBank/DDBJ databases">
        <authorList>
            <person name="Tran Van P."/>
        </authorList>
    </citation>
    <scope>NUCLEOTIDE SEQUENCE</scope>
</reference>
<dbReference type="GO" id="GO:0003712">
    <property type="term" value="F:transcription coregulator activity"/>
    <property type="evidence" value="ECO:0007669"/>
    <property type="project" value="InterPro"/>
</dbReference>
<feature type="domain" description="Mediator of RNA polymerase II transcription subunit 14 C-terminal" evidence="3">
    <location>
        <begin position="104"/>
        <end position="172"/>
    </location>
</feature>
<evidence type="ECO:0000259" key="3">
    <source>
        <dbReference type="Pfam" id="PF25069"/>
    </source>
</evidence>
<gene>
    <name evidence="4" type="ORF">TDIB3V08_LOCUS4570</name>
</gene>
<dbReference type="InterPro" id="IPR055107">
    <property type="entry name" value="Med14_RM8"/>
</dbReference>
<feature type="compositionally biased region" description="Gly residues" evidence="1">
    <location>
        <begin position="372"/>
        <end position="386"/>
    </location>
</feature>
<protein>
    <recommendedName>
        <fullName evidence="5">Mediator complex subunit 14</fullName>
    </recommendedName>
</protein>
<accession>A0A7R8VGS8</accession>
<evidence type="ECO:0000256" key="1">
    <source>
        <dbReference type="SAM" id="MobiDB-lite"/>
    </source>
</evidence>
<dbReference type="EMBL" id="OA566097">
    <property type="protein sequence ID" value="CAD7198288.1"/>
    <property type="molecule type" value="Genomic_DNA"/>
</dbReference>
<feature type="domain" description="Mediator of RNA polymerase II transcription subunit 14 RM8" evidence="2">
    <location>
        <begin position="3"/>
        <end position="58"/>
    </location>
</feature>